<accession>A0A644SQS7</accession>
<dbReference type="AlphaFoldDB" id="A0A644SQS7"/>
<protein>
    <submittedName>
        <fullName evidence="1">Uncharacterized protein</fullName>
    </submittedName>
</protein>
<comment type="caution">
    <text evidence="1">The sequence shown here is derived from an EMBL/GenBank/DDBJ whole genome shotgun (WGS) entry which is preliminary data.</text>
</comment>
<dbReference type="EMBL" id="VSSQ01000004">
    <property type="protein sequence ID" value="MPL56996.1"/>
    <property type="molecule type" value="Genomic_DNA"/>
</dbReference>
<name>A0A644SQS7_9ZZZZ</name>
<gene>
    <name evidence="1" type="ORF">SDC9_02489</name>
</gene>
<reference evidence="1" key="1">
    <citation type="submission" date="2019-08" db="EMBL/GenBank/DDBJ databases">
        <authorList>
            <person name="Kucharzyk K."/>
            <person name="Murdoch R.W."/>
            <person name="Higgins S."/>
            <person name="Loffler F."/>
        </authorList>
    </citation>
    <scope>NUCLEOTIDE SEQUENCE</scope>
</reference>
<sequence length="67" mass="7097">MGRATGPYGSVGYYARRTQPRLCPNWLTEHNFQALAKAVAAAAAALTLDLPGPLHCKGAHTRPPGIL</sequence>
<evidence type="ECO:0000313" key="1">
    <source>
        <dbReference type="EMBL" id="MPL56996.1"/>
    </source>
</evidence>
<proteinExistence type="predicted"/>
<organism evidence="1">
    <name type="scientific">bioreactor metagenome</name>
    <dbReference type="NCBI Taxonomy" id="1076179"/>
    <lineage>
        <taxon>unclassified sequences</taxon>
        <taxon>metagenomes</taxon>
        <taxon>ecological metagenomes</taxon>
    </lineage>
</organism>